<evidence type="ECO:0000256" key="4">
    <source>
        <dbReference type="ARBA" id="ARBA00022679"/>
    </source>
</evidence>
<dbReference type="InterPro" id="IPR050979">
    <property type="entry name" value="LD-transpeptidase"/>
</dbReference>
<dbReference type="STRING" id="624147.SAMN04487970_101819"/>
<dbReference type="Gene3D" id="1.25.40.10">
    <property type="entry name" value="Tetratricopeptide repeat domain"/>
    <property type="match status" value="1"/>
</dbReference>
<evidence type="ECO:0000313" key="14">
    <source>
        <dbReference type="Proteomes" id="UP000198601"/>
    </source>
</evidence>
<keyword evidence="11" id="KW-0812">Transmembrane</keyword>
<accession>A0A1G4RQD6</accession>
<keyword evidence="4" id="KW-0808">Transferase</keyword>
<dbReference type="InterPro" id="IPR038063">
    <property type="entry name" value="Transpep_catalytic_dom"/>
</dbReference>
<dbReference type="AlphaFoldDB" id="A0A1G4RQD6"/>
<evidence type="ECO:0000259" key="12">
    <source>
        <dbReference type="PROSITE" id="PS52029"/>
    </source>
</evidence>
<dbReference type="Gene3D" id="2.40.440.10">
    <property type="entry name" value="L,D-transpeptidase catalytic domain-like"/>
    <property type="match status" value="1"/>
</dbReference>
<keyword evidence="6 9" id="KW-0133">Cell shape</keyword>
<evidence type="ECO:0000256" key="6">
    <source>
        <dbReference type="ARBA" id="ARBA00022960"/>
    </source>
</evidence>
<keyword evidence="7 9" id="KW-0573">Peptidoglycan synthesis</keyword>
<evidence type="ECO:0000256" key="8">
    <source>
        <dbReference type="ARBA" id="ARBA00023316"/>
    </source>
</evidence>
<dbReference type="EMBL" id="FMTT01000018">
    <property type="protein sequence ID" value="SCW59058.1"/>
    <property type="molecule type" value="Genomic_DNA"/>
</dbReference>
<evidence type="ECO:0000256" key="3">
    <source>
        <dbReference type="ARBA" id="ARBA00022676"/>
    </source>
</evidence>
<dbReference type="GO" id="GO:0016757">
    <property type="term" value="F:glycosyltransferase activity"/>
    <property type="evidence" value="ECO:0007669"/>
    <property type="project" value="UniProtKB-KW"/>
</dbReference>
<keyword evidence="5" id="KW-0378">Hydrolase</keyword>
<dbReference type="OrthoDB" id="9787225at2"/>
<feature type="region of interest" description="Disordered" evidence="10">
    <location>
        <begin position="310"/>
        <end position="334"/>
    </location>
</feature>
<evidence type="ECO:0000313" key="13">
    <source>
        <dbReference type="EMBL" id="SCW59058.1"/>
    </source>
</evidence>
<dbReference type="GO" id="GO:0071555">
    <property type="term" value="P:cell wall organization"/>
    <property type="evidence" value="ECO:0007669"/>
    <property type="project" value="UniProtKB-UniRule"/>
</dbReference>
<dbReference type="Proteomes" id="UP000198601">
    <property type="component" value="Unassembled WGS sequence"/>
</dbReference>
<feature type="domain" description="L,D-TPase catalytic" evidence="12">
    <location>
        <begin position="339"/>
        <end position="448"/>
    </location>
</feature>
<evidence type="ECO:0000256" key="5">
    <source>
        <dbReference type="ARBA" id="ARBA00022801"/>
    </source>
</evidence>
<dbReference type="Pfam" id="PF03734">
    <property type="entry name" value="YkuD"/>
    <property type="match status" value="1"/>
</dbReference>
<dbReference type="RefSeq" id="WP_090672481.1">
    <property type="nucleotide sequence ID" value="NZ_FMTT01000018.1"/>
</dbReference>
<comment type="similarity">
    <text evidence="2">Belongs to the YkuD family.</text>
</comment>
<dbReference type="PANTHER" id="PTHR30582:SF24">
    <property type="entry name" value="L,D-TRANSPEPTIDASE ERFK_SRFK-RELATED"/>
    <property type="match status" value="1"/>
</dbReference>
<feature type="transmembrane region" description="Helical" evidence="11">
    <location>
        <begin position="98"/>
        <end position="115"/>
    </location>
</feature>
<evidence type="ECO:0000256" key="10">
    <source>
        <dbReference type="SAM" id="MobiDB-lite"/>
    </source>
</evidence>
<feature type="active site" description="Nucleophile" evidence="9">
    <location>
        <position position="424"/>
    </location>
</feature>
<reference evidence="14" key="1">
    <citation type="submission" date="2016-10" db="EMBL/GenBank/DDBJ databases">
        <authorList>
            <person name="Varghese N."/>
            <person name="Submissions S."/>
        </authorList>
    </citation>
    <scope>NUCLEOTIDE SEQUENCE [LARGE SCALE GENOMIC DNA]</scope>
    <source>
        <strain evidence="14">CGMCC 1.8946</strain>
    </source>
</reference>
<evidence type="ECO:0000256" key="11">
    <source>
        <dbReference type="SAM" id="Phobius"/>
    </source>
</evidence>
<keyword evidence="13" id="KW-0449">Lipoprotein</keyword>
<protein>
    <submittedName>
        <fullName evidence="13">Lipoprotein-anchoring transpeptidase ErfK/SrfK</fullName>
    </submittedName>
</protein>
<gene>
    <name evidence="13" type="ORF">SAMN04487970_101819</name>
</gene>
<evidence type="ECO:0000256" key="1">
    <source>
        <dbReference type="ARBA" id="ARBA00004752"/>
    </source>
</evidence>
<keyword evidence="11" id="KW-0472">Membrane</keyword>
<dbReference type="GO" id="GO:0071972">
    <property type="term" value="F:peptidoglycan L,D-transpeptidase activity"/>
    <property type="evidence" value="ECO:0007669"/>
    <property type="project" value="TreeGrafter"/>
</dbReference>
<proteinExistence type="inferred from homology"/>
<dbReference type="SUPFAM" id="SSF141523">
    <property type="entry name" value="L,D-transpeptidase catalytic domain-like"/>
    <property type="match status" value="1"/>
</dbReference>
<comment type="pathway">
    <text evidence="1 9">Cell wall biogenesis; peptidoglycan biosynthesis.</text>
</comment>
<evidence type="ECO:0000256" key="7">
    <source>
        <dbReference type="ARBA" id="ARBA00022984"/>
    </source>
</evidence>
<dbReference type="GO" id="GO:0018104">
    <property type="term" value="P:peptidoglycan-protein cross-linking"/>
    <property type="evidence" value="ECO:0007669"/>
    <property type="project" value="TreeGrafter"/>
</dbReference>
<dbReference type="CDD" id="cd16913">
    <property type="entry name" value="YkuD_like"/>
    <property type="match status" value="1"/>
</dbReference>
<evidence type="ECO:0000256" key="9">
    <source>
        <dbReference type="PROSITE-ProRule" id="PRU01373"/>
    </source>
</evidence>
<dbReference type="InterPro" id="IPR005490">
    <property type="entry name" value="LD_TPept_cat_dom"/>
</dbReference>
<dbReference type="PANTHER" id="PTHR30582">
    <property type="entry name" value="L,D-TRANSPEPTIDASE"/>
    <property type="match status" value="1"/>
</dbReference>
<dbReference type="GO" id="GO:0008360">
    <property type="term" value="P:regulation of cell shape"/>
    <property type="evidence" value="ECO:0007669"/>
    <property type="project" value="UniProtKB-UniRule"/>
</dbReference>
<keyword evidence="14" id="KW-1185">Reference proteome</keyword>
<keyword evidence="11" id="KW-1133">Transmembrane helix</keyword>
<organism evidence="13 14">
    <name type="scientific">Paenibacillus tianmuensis</name>
    <dbReference type="NCBI Taxonomy" id="624147"/>
    <lineage>
        <taxon>Bacteria</taxon>
        <taxon>Bacillati</taxon>
        <taxon>Bacillota</taxon>
        <taxon>Bacilli</taxon>
        <taxon>Bacillales</taxon>
        <taxon>Paenibacillaceae</taxon>
        <taxon>Paenibacillus</taxon>
    </lineage>
</organism>
<dbReference type="UniPathway" id="UPA00219"/>
<feature type="region of interest" description="Disordered" evidence="10">
    <location>
        <begin position="452"/>
        <end position="483"/>
    </location>
</feature>
<feature type="active site" description="Proton donor/acceptor" evidence="9">
    <location>
        <position position="408"/>
    </location>
</feature>
<dbReference type="InterPro" id="IPR011990">
    <property type="entry name" value="TPR-like_helical_dom_sf"/>
</dbReference>
<keyword evidence="3" id="KW-0328">Glycosyltransferase</keyword>
<dbReference type="SUPFAM" id="SSF48452">
    <property type="entry name" value="TPR-like"/>
    <property type="match status" value="1"/>
</dbReference>
<keyword evidence="8 9" id="KW-0961">Cell wall biogenesis/degradation</keyword>
<dbReference type="GO" id="GO:0005576">
    <property type="term" value="C:extracellular region"/>
    <property type="evidence" value="ECO:0007669"/>
    <property type="project" value="TreeGrafter"/>
</dbReference>
<evidence type="ECO:0000256" key="2">
    <source>
        <dbReference type="ARBA" id="ARBA00005992"/>
    </source>
</evidence>
<sequence>MKPKDSKDSEEQLQLFFKQDPFYLKKYVKEHPNNKMAWYLLGRDYEAQGKKGKALYCYAQAGEVYEAYENQKVALPPEEIEPIHRWGTEHQKSRRKRLARLMAVGLLVFAGLLFAPELGRIFEKTEENARTPVIVLPEGMTSSELQETKVYYLAGEKSQGNVGAALQEMLLRERISSYAILARGIPLAGTAWISWLKKPEPLLSVEANANAAQQQINYYDAAACSCQPSDPQKADSIVAAWMTKQEQDLVLRSAVAAYIRRTGQAPAQASQLTEAYPNNVLPGLSPYMKETFDRDKEALAAELSAWLKQAGAQPASGDGKPVPPGSGQGSLTKPLTEPMRIIIDKQAHRLSVVSGNIVVRNYPVGLGADRTPEGSFAISEKVRNPNGKSNGEFGSRGMTLGDTNYAIHGTNRPSSIGKDESLGCIRMAKEDVEELFDLVPLGTSVTIIGKGTLSEEESRSPAPYGVTPQSVDTNPGKRYNWLN</sequence>
<dbReference type="PROSITE" id="PS52029">
    <property type="entry name" value="LD_TPASE"/>
    <property type="match status" value="1"/>
</dbReference>
<name>A0A1G4RQD6_9BACL</name>